<evidence type="ECO:0000256" key="3">
    <source>
        <dbReference type="PIRSR" id="PIRSR036666-50"/>
    </source>
</evidence>
<keyword evidence="7" id="KW-1185">Reference proteome</keyword>
<dbReference type="PIRSF" id="PIRSF036666">
    <property type="entry name" value="G6S"/>
    <property type="match status" value="1"/>
</dbReference>
<dbReference type="EMBL" id="JACVVK020000175">
    <property type="protein sequence ID" value="KAK7486677.1"/>
    <property type="molecule type" value="Genomic_DNA"/>
</dbReference>
<accession>A0ABD0KI08</accession>
<evidence type="ECO:0000313" key="6">
    <source>
        <dbReference type="EMBL" id="KAK7486677.1"/>
    </source>
</evidence>
<gene>
    <name evidence="6" type="ORF">BaRGS_00022078</name>
</gene>
<comment type="caution">
    <text evidence="6">The sequence shown here is derived from an EMBL/GenBank/DDBJ whole genome shotgun (WGS) entry which is preliminary data.</text>
</comment>
<dbReference type="InterPro" id="IPR000917">
    <property type="entry name" value="Sulfatase_N"/>
</dbReference>
<reference evidence="6 7" key="1">
    <citation type="journal article" date="2023" name="Sci. Data">
        <title>Genome assembly of the Korean intertidal mud-creeper Batillaria attramentaria.</title>
        <authorList>
            <person name="Patra A.K."/>
            <person name="Ho P.T."/>
            <person name="Jun S."/>
            <person name="Lee S.J."/>
            <person name="Kim Y."/>
            <person name="Won Y.J."/>
        </authorList>
    </citation>
    <scope>NUCLEOTIDE SEQUENCE [LARGE SCALE GENOMIC DNA]</scope>
    <source>
        <strain evidence="6">Wonlab-2016</strain>
    </source>
</reference>
<dbReference type="Pfam" id="PF00884">
    <property type="entry name" value="Sulfatase"/>
    <property type="match status" value="1"/>
</dbReference>
<dbReference type="InterPro" id="IPR012251">
    <property type="entry name" value="GlcNAc_6-SO4ase"/>
</dbReference>
<evidence type="ECO:0000313" key="7">
    <source>
        <dbReference type="Proteomes" id="UP001519460"/>
    </source>
</evidence>
<dbReference type="Proteomes" id="UP001519460">
    <property type="component" value="Unassembled WGS sequence"/>
</dbReference>
<evidence type="ECO:0000256" key="2">
    <source>
        <dbReference type="ARBA" id="ARBA00008779"/>
    </source>
</evidence>
<organism evidence="6 7">
    <name type="scientific">Batillaria attramentaria</name>
    <dbReference type="NCBI Taxonomy" id="370345"/>
    <lineage>
        <taxon>Eukaryota</taxon>
        <taxon>Metazoa</taxon>
        <taxon>Spiralia</taxon>
        <taxon>Lophotrochozoa</taxon>
        <taxon>Mollusca</taxon>
        <taxon>Gastropoda</taxon>
        <taxon>Caenogastropoda</taxon>
        <taxon>Sorbeoconcha</taxon>
        <taxon>Cerithioidea</taxon>
        <taxon>Batillariidae</taxon>
        <taxon>Batillaria</taxon>
    </lineage>
</organism>
<dbReference type="PANTHER" id="PTHR43108">
    <property type="entry name" value="N-ACETYLGLUCOSAMINE-6-SULFATASE FAMILY MEMBER"/>
    <property type="match status" value="1"/>
</dbReference>
<dbReference type="AlphaFoldDB" id="A0ABD0KI08"/>
<feature type="domain" description="Sulfatase N-terminal" evidence="5">
    <location>
        <begin position="24"/>
        <end position="330"/>
    </location>
</feature>
<name>A0ABD0KI08_9CAEN</name>
<feature type="modified residue" description="3-oxoalanine (Cys)" evidence="3">
    <location>
        <position position="68"/>
    </location>
</feature>
<dbReference type="InterPro" id="IPR017850">
    <property type="entry name" value="Alkaline_phosphatase_core_sf"/>
</dbReference>
<comment type="PTM">
    <text evidence="3">The conversion to 3-oxoalanine (also known as C-formylglycine, FGly), of a serine or cysteine residue in prokaryotes and of a cysteine residue in eukaryotes, is critical for catalytic activity.</text>
</comment>
<keyword evidence="4" id="KW-0732">Signal</keyword>
<dbReference type="PANTHER" id="PTHR43108:SF8">
    <property type="entry name" value="SD21168P"/>
    <property type="match status" value="1"/>
</dbReference>
<comment type="similarity">
    <text evidence="2">Belongs to the sulfatase family.</text>
</comment>
<sequence length="477" mass="53613">MKHLVVALLLVWCRGADCDEEKLPNIVFILTDDQDTELGGMVPMTKTKELIGKQGIVYENMFVSSPLCCPSRSSIFSGKYVHNHGALNNSLEGGCSDATWQQREEPNAFPALLKRYGFPKAGGVAHIPPGWDWWYGLVGNSKYYNYQVSVNGTMEKHGHVYAKDYFTNYINEKAMQFLETRKEGGGPFFMMMATPACHGPFTPADIYNNSFPNERAPRNGSYNVKPKDKHWLIQQTIVPLPSDTVTSDDNVFRNRWRTLLSVDDMVENVVNILQQKNLLEDTYIFFSSDNGFHLGQFGLPSDKRQLYEFDIRVPLMARGPGIKPGQVSKSVPQPVDGKPLQATWSARDPGQNEAADPFRSTVLVEHSGEHAVIVKGCPRYDGQGMANCNPHCVCEDSWNNTYNCMRTTLDQLVYKFCVIKETPEFVEMYNMTVDPYEFTNIANTADPTLVQSLRDDLDRLIRCSGSSCSNGGKNTQT</sequence>
<evidence type="ECO:0000256" key="4">
    <source>
        <dbReference type="SAM" id="SignalP"/>
    </source>
</evidence>
<proteinExistence type="inferred from homology"/>
<dbReference type="SUPFAM" id="SSF53649">
    <property type="entry name" value="Alkaline phosphatase-like"/>
    <property type="match status" value="1"/>
</dbReference>
<comment type="cofactor">
    <cofactor evidence="1">
        <name>Ca(2+)</name>
        <dbReference type="ChEBI" id="CHEBI:29108"/>
    </cofactor>
</comment>
<feature type="signal peptide" evidence="4">
    <location>
        <begin position="1"/>
        <end position="18"/>
    </location>
</feature>
<dbReference type="CDD" id="cd16147">
    <property type="entry name" value="G6S"/>
    <property type="match status" value="1"/>
</dbReference>
<evidence type="ECO:0000259" key="5">
    <source>
        <dbReference type="Pfam" id="PF00884"/>
    </source>
</evidence>
<dbReference type="Gene3D" id="3.40.720.10">
    <property type="entry name" value="Alkaline Phosphatase, subunit A"/>
    <property type="match status" value="1"/>
</dbReference>
<protein>
    <recommendedName>
        <fullName evidence="5">Sulfatase N-terminal domain-containing protein</fullName>
    </recommendedName>
</protein>
<evidence type="ECO:0000256" key="1">
    <source>
        <dbReference type="ARBA" id="ARBA00001913"/>
    </source>
</evidence>
<feature type="chain" id="PRO_5044758291" description="Sulfatase N-terminal domain-containing protein" evidence="4">
    <location>
        <begin position="19"/>
        <end position="477"/>
    </location>
</feature>